<name>A0A5S9NFK9_9HYPH</name>
<dbReference type="NCBIfam" id="NF007141">
    <property type="entry name" value="PRK09585.1-5"/>
    <property type="match status" value="1"/>
</dbReference>
<dbReference type="EC" id="2.7.1.170" evidence="2"/>
<gene>
    <name evidence="2 3" type="primary">anmK</name>
    <name evidence="3" type="ORF">STARVERO_00884</name>
</gene>
<dbReference type="InterPro" id="IPR005338">
    <property type="entry name" value="Anhydro_N_Ac-Mur_kinase"/>
</dbReference>
<dbReference type="InterPro" id="IPR043129">
    <property type="entry name" value="ATPase_NBD"/>
</dbReference>
<dbReference type="SUPFAM" id="SSF53067">
    <property type="entry name" value="Actin-like ATPase domain"/>
    <property type="match status" value="1"/>
</dbReference>
<dbReference type="Proteomes" id="UP000433050">
    <property type="component" value="Unassembled WGS sequence"/>
</dbReference>
<comment type="similarity">
    <text evidence="2">Belongs to the anhydro-N-acetylmuramic acid kinase family.</text>
</comment>
<sequence>MPHPLKVIGLMSGTSLDGVDVALIETDGESVAAFGPSRTYAYSSDDRVLLVEALELARGLTDRDARPGVLADAERRLTERHAEALAAFFREFPGHRDVAAIGFHGQTVLHRPEIRLTVQIGDGPALARAVRLLTGGAGPSLVYDLRAADVAAGGQGAPLVPVYHRALARGLALPGPLLVLNLGGVANITYIDADADPVACDTGPANALIDDFMKVRTGVPVDRDGAAAAAGRVDEAALARLLDHPFFARKPPKSLDRNDFREWVALHGGLDLMSTEDGAATLTALTAACVGAVFPHLPKRPVTLIAAGGGAHNPTLLRFLRERLGIPVLRAEEVGWSGDALEAQAFAFLAVRSMRGLALSFPTTTGVPQPMTGGIVVPAAASQGS</sequence>
<keyword evidence="2 3" id="KW-0418">Kinase</keyword>
<dbReference type="PANTHER" id="PTHR30605">
    <property type="entry name" value="ANHYDRO-N-ACETYLMURAMIC ACID KINASE"/>
    <property type="match status" value="1"/>
</dbReference>
<reference evidence="3 4" key="1">
    <citation type="submission" date="2019-12" db="EMBL/GenBank/DDBJ databases">
        <authorList>
            <person name="Reyes-Prieto M."/>
        </authorList>
    </citation>
    <scope>NUCLEOTIDE SEQUENCE [LARGE SCALE GENOMIC DNA]</scope>
    <source>
        <strain evidence="3">HF14-78462</strain>
    </source>
</reference>
<keyword evidence="4" id="KW-1185">Reference proteome</keyword>
<dbReference type="UniPathway" id="UPA00343"/>
<dbReference type="Gene3D" id="3.30.420.40">
    <property type="match status" value="2"/>
</dbReference>
<dbReference type="PANTHER" id="PTHR30605:SF0">
    <property type="entry name" value="ANHYDRO-N-ACETYLMURAMIC ACID KINASE"/>
    <property type="match status" value="1"/>
</dbReference>
<dbReference type="HAMAP" id="MF_01270">
    <property type="entry name" value="AnhMurNAc_kinase"/>
    <property type="match status" value="1"/>
</dbReference>
<comment type="pathway">
    <text evidence="2">Amino-sugar metabolism; 1,6-anhydro-N-acetylmuramate degradation.</text>
</comment>
<accession>A0A5S9NFK9</accession>
<dbReference type="GO" id="GO:0016301">
    <property type="term" value="F:kinase activity"/>
    <property type="evidence" value="ECO:0007669"/>
    <property type="project" value="UniProtKB-KW"/>
</dbReference>
<dbReference type="GO" id="GO:0006040">
    <property type="term" value="P:amino sugar metabolic process"/>
    <property type="evidence" value="ECO:0007669"/>
    <property type="project" value="InterPro"/>
</dbReference>
<comment type="catalytic activity">
    <reaction evidence="2">
        <text>1,6-anhydro-N-acetyl-beta-muramate + ATP + H2O = N-acetyl-D-muramate 6-phosphate + ADP + H(+)</text>
        <dbReference type="Rhea" id="RHEA:24952"/>
        <dbReference type="ChEBI" id="CHEBI:15377"/>
        <dbReference type="ChEBI" id="CHEBI:15378"/>
        <dbReference type="ChEBI" id="CHEBI:30616"/>
        <dbReference type="ChEBI" id="CHEBI:58690"/>
        <dbReference type="ChEBI" id="CHEBI:58722"/>
        <dbReference type="ChEBI" id="CHEBI:456216"/>
        <dbReference type="EC" id="2.7.1.170"/>
    </reaction>
</comment>
<keyword evidence="1 2" id="KW-0119">Carbohydrate metabolism</keyword>
<proteinExistence type="inferred from homology"/>
<dbReference type="RefSeq" id="WP_159598033.1">
    <property type="nucleotide sequence ID" value="NZ_CACSAS010000001.1"/>
</dbReference>
<protein>
    <recommendedName>
        <fullName evidence="2">Anhydro-N-acetylmuramic acid kinase</fullName>
        <ecNumber evidence="2">2.7.1.170</ecNumber>
    </recommendedName>
    <alternativeName>
        <fullName evidence="2">AnhMurNAc kinase</fullName>
    </alternativeName>
</protein>
<dbReference type="GO" id="GO:0005524">
    <property type="term" value="F:ATP binding"/>
    <property type="evidence" value="ECO:0007669"/>
    <property type="project" value="UniProtKB-UniRule"/>
</dbReference>
<evidence type="ECO:0000256" key="2">
    <source>
        <dbReference type="HAMAP-Rule" id="MF_01270"/>
    </source>
</evidence>
<keyword evidence="2" id="KW-0547">Nucleotide-binding</keyword>
<comment type="function">
    <text evidence="2">Catalyzes the specific phosphorylation of 1,6-anhydro-N-acetylmuramic acid (anhMurNAc) with the simultaneous cleavage of the 1,6-anhydro ring, generating MurNAc-6-P. Is required for the utilization of anhMurNAc either imported from the medium or derived from its own cell wall murein, and thus plays a role in cell wall recycling.</text>
</comment>
<dbReference type="UniPathway" id="UPA00544"/>
<keyword evidence="2 3" id="KW-0808">Transferase</keyword>
<dbReference type="EMBL" id="CACSAS010000001">
    <property type="protein sequence ID" value="CAA0089195.1"/>
    <property type="molecule type" value="Genomic_DNA"/>
</dbReference>
<dbReference type="AlphaFoldDB" id="A0A5S9NFK9"/>
<evidence type="ECO:0000313" key="4">
    <source>
        <dbReference type="Proteomes" id="UP000433050"/>
    </source>
</evidence>
<organism evidence="3 4">
    <name type="scientific">Starkeya nomas</name>
    <dbReference type="NCBI Taxonomy" id="2666134"/>
    <lineage>
        <taxon>Bacteria</taxon>
        <taxon>Pseudomonadati</taxon>
        <taxon>Pseudomonadota</taxon>
        <taxon>Alphaproteobacteria</taxon>
        <taxon>Hyphomicrobiales</taxon>
        <taxon>Xanthobacteraceae</taxon>
        <taxon>Starkeya</taxon>
    </lineage>
</organism>
<dbReference type="Pfam" id="PF03702">
    <property type="entry name" value="AnmK"/>
    <property type="match status" value="1"/>
</dbReference>
<dbReference type="GO" id="GO:0009254">
    <property type="term" value="P:peptidoglycan turnover"/>
    <property type="evidence" value="ECO:0007669"/>
    <property type="project" value="UniProtKB-UniRule"/>
</dbReference>
<comment type="pathway">
    <text evidence="2">Cell wall biogenesis; peptidoglycan recycling.</text>
</comment>
<evidence type="ECO:0000313" key="3">
    <source>
        <dbReference type="EMBL" id="CAA0089195.1"/>
    </source>
</evidence>
<keyword evidence="2" id="KW-0067">ATP-binding</keyword>
<feature type="binding site" evidence="2">
    <location>
        <begin position="13"/>
        <end position="20"/>
    </location>
    <ligand>
        <name>ATP</name>
        <dbReference type="ChEBI" id="CHEBI:30616"/>
    </ligand>
</feature>
<dbReference type="GO" id="GO:0097175">
    <property type="term" value="P:1,6-anhydro-N-acetyl-beta-muramic acid catabolic process"/>
    <property type="evidence" value="ECO:0007669"/>
    <property type="project" value="UniProtKB-UniRule"/>
</dbReference>
<dbReference type="GO" id="GO:0016773">
    <property type="term" value="F:phosphotransferase activity, alcohol group as acceptor"/>
    <property type="evidence" value="ECO:0007669"/>
    <property type="project" value="UniProtKB-UniRule"/>
</dbReference>
<evidence type="ECO:0000256" key="1">
    <source>
        <dbReference type="ARBA" id="ARBA00023277"/>
    </source>
</evidence>